<proteinExistence type="inferred from homology"/>
<evidence type="ECO:0000313" key="4">
    <source>
        <dbReference type="Proteomes" id="UP000234881"/>
    </source>
</evidence>
<dbReference type="PANTHER" id="PTHR46044:SF1">
    <property type="entry name" value="CN HYDROLASE DOMAIN-CONTAINING PROTEIN"/>
    <property type="match status" value="1"/>
</dbReference>
<evidence type="ECO:0000313" key="3">
    <source>
        <dbReference type="EMBL" id="PLW76099.1"/>
    </source>
</evidence>
<accession>A0A2N5XNK0</accession>
<keyword evidence="4" id="KW-1185">Reference proteome</keyword>
<dbReference type="PANTHER" id="PTHR46044">
    <property type="entry name" value="NITRILASE"/>
    <property type="match status" value="1"/>
</dbReference>
<gene>
    <name evidence="3" type="ORF">C0081_14355</name>
</gene>
<dbReference type="PROSITE" id="PS50263">
    <property type="entry name" value="CN_HYDROLASE"/>
    <property type="match status" value="1"/>
</dbReference>
<evidence type="ECO:0000256" key="1">
    <source>
        <dbReference type="ARBA" id="ARBA00008129"/>
    </source>
</evidence>
<dbReference type="RefSeq" id="WP_101534533.1">
    <property type="nucleotide sequence ID" value="NZ_JBFHIU010000019.1"/>
</dbReference>
<sequence length="315" mass="34243">MPVIAALQIGSHPDGTQATLNRIQSFMGELKNAGTDVVVLPEATLGGYPKGADFGTKVGFRKPEGRAEFRSYWEQAIAVPGPETDALAELSASVGSTIAIGVIERDGHTLHCAVLFFDPMNGLVAKHRKLMPTGSERLIWGKGDGSTMPAVETSVGRIGAAICWENYMPLFRTEMYSKDLSVWCAPTVDEREIWQKSMAHIAYEARTFLVSACQYVPSPKEFGIEVADWEADRPLIRGGSVVMSPLGEVIAGPLYGEEGLVAAEINLAEIAEARFDLDVNGHYARPDIFTLHVDRREKKNVVAIEDPISVAPSEN</sequence>
<dbReference type="InterPro" id="IPR003010">
    <property type="entry name" value="C-N_Hydrolase"/>
</dbReference>
<dbReference type="InterPro" id="IPR044149">
    <property type="entry name" value="Nitrilases_CHs"/>
</dbReference>
<dbReference type="InterPro" id="IPR036526">
    <property type="entry name" value="C-N_Hydrolase_sf"/>
</dbReference>
<reference evidence="3 4" key="1">
    <citation type="submission" date="2018-01" db="EMBL/GenBank/DDBJ databases">
        <title>The draft genome sequence of Cohaesibacter sp. H1304.</title>
        <authorList>
            <person name="Wang N.-N."/>
            <person name="Du Z.-J."/>
        </authorList>
    </citation>
    <scope>NUCLEOTIDE SEQUENCE [LARGE SCALE GENOMIC DNA]</scope>
    <source>
        <strain evidence="3 4">H1304</strain>
    </source>
</reference>
<dbReference type="InterPro" id="IPR000132">
    <property type="entry name" value="Nitrilase/CN_hydratase_CS"/>
</dbReference>
<dbReference type="OrthoDB" id="9803803at2"/>
<dbReference type="Pfam" id="PF00795">
    <property type="entry name" value="CN_hydrolase"/>
    <property type="match status" value="1"/>
</dbReference>
<dbReference type="AlphaFoldDB" id="A0A2N5XNK0"/>
<dbReference type="EMBL" id="PKUQ01000031">
    <property type="protein sequence ID" value="PLW76099.1"/>
    <property type="molecule type" value="Genomic_DNA"/>
</dbReference>
<organism evidence="3 4">
    <name type="scientific">Cohaesibacter celericrescens</name>
    <dbReference type="NCBI Taxonomy" id="2067669"/>
    <lineage>
        <taxon>Bacteria</taxon>
        <taxon>Pseudomonadati</taxon>
        <taxon>Pseudomonadota</taxon>
        <taxon>Alphaproteobacteria</taxon>
        <taxon>Hyphomicrobiales</taxon>
        <taxon>Cohaesibacteraceae</taxon>
    </lineage>
</organism>
<dbReference type="Proteomes" id="UP000234881">
    <property type="component" value="Unassembled WGS sequence"/>
</dbReference>
<protein>
    <submittedName>
        <fullName evidence="3">Nitrilase</fullName>
    </submittedName>
</protein>
<comment type="caution">
    <text evidence="3">The sequence shown here is derived from an EMBL/GenBank/DDBJ whole genome shotgun (WGS) entry which is preliminary data.</text>
</comment>
<name>A0A2N5XNK0_9HYPH</name>
<evidence type="ECO:0000259" key="2">
    <source>
        <dbReference type="PROSITE" id="PS50263"/>
    </source>
</evidence>
<dbReference type="GO" id="GO:0018822">
    <property type="term" value="F:nitrile hydratase activity"/>
    <property type="evidence" value="ECO:0007669"/>
    <property type="project" value="TreeGrafter"/>
</dbReference>
<dbReference type="SUPFAM" id="SSF56317">
    <property type="entry name" value="Carbon-nitrogen hydrolase"/>
    <property type="match status" value="1"/>
</dbReference>
<dbReference type="CDD" id="cd07564">
    <property type="entry name" value="nitrilases_CHs"/>
    <property type="match status" value="1"/>
</dbReference>
<dbReference type="Gene3D" id="3.60.110.10">
    <property type="entry name" value="Carbon-nitrogen hydrolase"/>
    <property type="match status" value="1"/>
</dbReference>
<dbReference type="GO" id="GO:0000257">
    <property type="term" value="F:nitrilase activity"/>
    <property type="evidence" value="ECO:0007669"/>
    <property type="project" value="UniProtKB-ARBA"/>
</dbReference>
<dbReference type="PROSITE" id="PS00921">
    <property type="entry name" value="NITRIL_CHT_2"/>
    <property type="match status" value="1"/>
</dbReference>
<feature type="domain" description="CN hydrolase" evidence="2">
    <location>
        <begin position="1"/>
        <end position="267"/>
    </location>
</feature>
<dbReference type="GO" id="GO:0051410">
    <property type="term" value="P:detoxification of nitrogen compound"/>
    <property type="evidence" value="ECO:0007669"/>
    <property type="project" value="TreeGrafter"/>
</dbReference>
<comment type="similarity">
    <text evidence="1">Belongs to the carbon-nitrogen hydrolase superfamily. Nitrilase family.</text>
</comment>